<dbReference type="EMBL" id="JACSQG010000001">
    <property type="protein sequence ID" value="MBD7975586.1"/>
    <property type="molecule type" value="Genomic_DNA"/>
</dbReference>
<reference evidence="2 3" key="1">
    <citation type="submission" date="2020-08" db="EMBL/GenBank/DDBJ databases">
        <title>A Genomic Blueprint of the Chicken Gut Microbiome.</title>
        <authorList>
            <person name="Gilroy R."/>
            <person name="Ravi A."/>
            <person name="Getino M."/>
            <person name="Pursley I."/>
            <person name="Horton D.L."/>
            <person name="Alikhan N.-F."/>
            <person name="Baker D."/>
            <person name="Gharbi K."/>
            <person name="Hall N."/>
            <person name="Watson M."/>
            <person name="Adriaenssens E.M."/>
            <person name="Foster-Nyarko E."/>
            <person name="Jarju S."/>
            <person name="Secka A."/>
            <person name="Antonio M."/>
            <person name="Oren A."/>
            <person name="Chaudhuri R."/>
            <person name="La Ragione R.M."/>
            <person name="Hildebrand F."/>
            <person name="Pallen M.J."/>
        </authorList>
    </citation>
    <scope>NUCLEOTIDE SEQUENCE [LARGE SCALE GENOMIC DNA]</scope>
    <source>
        <strain evidence="2 3">Sa2CUA2</strain>
    </source>
</reference>
<organism evidence="2 3">
    <name type="scientific">Serpens gallinarum</name>
    <dbReference type="NCBI Taxonomy" id="2763075"/>
    <lineage>
        <taxon>Bacteria</taxon>
        <taxon>Pseudomonadati</taxon>
        <taxon>Pseudomonadota</taxon>
        <taxon>Gammaproteobacteria</taxon>
        <taxon>Pseudomonadales</taxon>
        <taxon>Pseudomonadaceae</taxon>
        <taxon>Pseudomonas</taxon>
    </lineage>
</organism>
<comment type="caution">
    <text evidence="2">The sequence shown here is derived from an EMBL/GenBank/DDBJ whole genome shotgun (WGS) entry which is preliminary data.</text>
</comment>
<dbReference type="PANTHER" id="PTHR37024">
    <property type="entry name" value="TYPE VI SECRETION SYSTEM DUF2094 AND IMPA-RELATED DOMAIN PROTEIN"/>
    <property type="match status" value="1"/>
</dbReference>
<accession>A0ABR8TII8</accession>
<dbReference type="Pfam" id="PF16989">
    <property type="entry name" value="T6SS_VasJ"/>
    <property type="match status" value="1"/>
</dbReference>
<proteinExistence type="predicted"/>
<gene>
    <name evidence="2" type="primary">tssA</name>
    <name evidence="2" type="ORF">H9642_00110</name>
</gene>
<dbReference type="PANTHER" id="PTHR37024:SF5">
    <property type="entry name" value="IMPA N-TERMINAL DOMAIN-CONTAINING PROTEIN"/>
    <property type="match status" value="1"/>
</dbReference>
<dbReference type="InterPro" id="IPR010657">
    <property type="entry name" value="ImpA_N"/>
</dbReference>
<evidence type="ECO:0000313" key="2">
    <source>
        <dbReference type="EMBL" id="MBD7975586.1"/>
    </source>
</evidence>
<dbReference type="NCBIfam" id="TIGR03362">
    <property type="entry name" value="VI_chp_7"/>
    <property type="match status" value="1"/>
</dbReference>
<evidence type="ECO:0000313" key="3">
    <source>
        <dbReference type="Proteomes" id="UP000611945"/>
    </source>
</evidence>
<dbReference type="InterPro" id="IPR017739">
    <property type="entry name" value="T6SS-assoc_VCA0119"/>
</dbReference>
<name>A0ABR8TII8_9PSED</name>
<dbReference type="Pfam" id="PF06812">
    <property type="entry name" value="ImpA_N"/>
    <property type="match status" value="1"/>
</dbReference>
<dbReference type="RefSeq" id="WP_251834385.1">
    <property type="nucleotide sequence ID" value="NZ_JACSQG010000001.1"/>
</dbReference>
<keyword evidence="3" id="KW-1185">Reference proteome</keyword>
<evidence type="ECO:0000259" key="1">
    <source>
        <dbReference type="Pfam" id="PF06812"/>
    </source>
</evidence>
<feature type="domain" description="ImpA N-terminal" evidence="1">
    <location>
        <begin position="18"/>
        <end position="127"/>
    </location>
</feature>
<sequence>MTYSSALHSHYVQLANLPIRPDNFAGDDARYSSEYEYLERQLQNASSIHADGAVDWPHMLDACAALLASQSKDLRVAAWLTWGLLQQEALPGLHAGLGILRHLCVHHWDDLHPRKPRTRAAALNWLVPRLEQALNEELPPGEQPALLQSLAEHLRDLDACLSQHLADDAPLLLPLSRRLTDLLNTTRQSPAVAPAETPTVATAQSITPSAPAAPGVVHNDKDAHKCLRQLQDQARPLCAWWLARQAGDVRALRLSRTLLWLPIDSVPEHNAEQITALRGLPVDKLVQFQERFQQGRHTELLVELEASLARAPFWLDGQHRVWECLHALDATPALQEVEIQLALFLQRIPGLDELRFHDGTPFASEATRAWISARVMPHVQAPQAAPASSPPPADGAAPWETALQEVLPLLRKEGLKPAVRQLSQGLASARGGRETFFWQLALARLCHQAKQYELAKVQLETLDQKLQASGLDAWEPNLALDILHLLYACYERLQQHAGVRERKDEIYRRLCHLDLGAALE</sequence>
<protein>
    <submittedName>
        <fullName evidence="2">Type VI secretion system protein TssA</fullName>
    </submittedName>
</protein>
<dbReference type="Proteomes" id="UP000611945">
    <property type="component" value="Unassembled WGS sequence"/>
</dbReference>